<gene>
    <name evidence="4" type="primary">LOC117654060</name>
</gene>
<feature type="chain" id="PRO_5027865489" evidence="1">
    <location>
        <begin position="23"/>
        <end position="600"/>
    </location>
</feature>
<evidence type="ECO:0000313" key="3">
    <source>
        <dbReference type="Proteomes" id="UP000515158"/>
    </source>
</evidence>
<proteinExistence type="predicted"/>
<feature type="domain" description="Cathepsin propeptide inhibitor" evidence="2">
    <location>
        <begin position="275"/>
        <end position="335"/>
    </location>
</feature>
<feature type="domain" description="Cathepsin propeptide inhibitor" evidence="2">
    <location>
        <begin position="360"/>
        <end position="420"/>
    </location>
</feature>
<accession>A0A6P9ACZ3</accession>
<feature type="domain" description="Cathepsin propeptide inhibitor" evidence="2">
    <location>
        <begin position="192"/>
        <end position="252"/>
    </location>
</feature>
<evidence type="ECO:0000259" key="2">
    <source>
        <dbReference type="SMART" id="SM00848"/>
    </source>
</evidence>
<sequence length="600" mass="70491">MSNRLALVAALLLIGVAQFTMASQDDTTAWSEWKAKHNKVYETPEEDARRFAVFQDNKKRIDEHNAKFDKGEVSYFMGLNPFSDLTSEEFRLRNGHRLVSLPADKQWEEWKATHNKQYESAAEEGRRYSVFLDNKKHVEEHNAKFNKGEVSYALGLNAFSDLTNDEFKQRNGHGLRQKRAVMNVDAIAVRDWAEWKAKHNKVYATPEEEARRFTIFQDNKKQVDEHNAKFDKGEVTYSKGLNAFSDLTNEEFKQRNGHGVHKKEDAATKALQQQWEEWKAEHKKQYETPAEEARRFAVFQDNKKRIDEHNEKFSRSEVTYSMGLNAFSDLTAEEFKQRNGHGLRQKRAVMDVDAILRQQWTQWKAEHNKVYGTPEEETLRFAAFQDNKKYIDEHNEKFNKGEVSYTLGLNVFSDLTNEEFKQKHASGLRVRERRTVDAAVIQQWAEWKAKHNKVYESPEEEARRFTVFQDNKKRIDEHNEKFSKGEVTFSTGLNAFSDLTAEELKQRNGHGVQKKDDAAKALQQQWEEWKAEHKRQYETPEEEARRFVLFQDNKKRIDEHNEKFKRGEVSFSMGLNSFADLTSEEVKQRFGRGVLPRRDH</sequence>
<dbReference type="AlphaFoldDB" id="A0A6P9ACZ3"/>
<keyword evidence="1" id="KW-0732">Signal</keyword>
<keyword evidence="3" id="KW-1185">Reference proteome</keyword>
<dbReference type="KEGG" id="tpal:117654060"/>
<dbReference type="SMART" id="SM00848">
    <property type="entry name" value="Inhibitor_I29"/>
    <property type="match status" value="7"/>
</dbReference>
<name>A0A6P9ACZ3_THRPL</name>
<feature type="domain" description="Cathepsin propeptide inhibitor" evidence="2">
    <location>
        <begin position="444"/>
        <end position="504"/>
    </location>
</feature>
<feature type="domain" description="Cathepsin propeptide inhibitor" evidence="2">
    <location>
        <begin position="107"/>
        <end position="167"/>
    </location>
</feature>
<dbReference type="Pfam" id="PF08246">
    <property type="entry name" value="Inhibitor_I29"/>
    <property type="match status" value="7"/>
</dbReference>
<dbReference type="InParanoid" id="A0A6P9ACZ3"/>
<feature type="signal peptide" evidence="1">
    <location>
        <begin position="1"/>
        <end position="22"/>
    </location>
</feature>
<dbReference type="GeneID" id="117654060"/>
<evidence type="ECO:0000313" key="4">
    <source>
        <dbReference type="RefSeq" id="XP_034256092.1"/>
    </source>
</evidence>
<feature type="domain" description="Cathepsin propeptide inhibitor" evidence="2">
    <location>
        <begin position="30"/>
        <end position="90"/>
    </location>
</feature>
<protein>
    <submittedName>
        <fullName evidence="4">Uncharacterized protein LOC117654060 isoform X1</fullName>
    </submittedName>
</protein>
<dbReference type="SUPFAM" id="SSF54001">
    <property type="entry name" value="Cysteine proteinases"/>
    <property type="match status" value="7"/>
</dbReference>
<dbReference type="OrthoDB" id="5855924at2759"/>
<dbReference type="Proteomes" id="UP000515158">
    <property type="component" value="Unplaced"/>
</dbReference>
<organism evidence="4">
    <name type="scientific">Thrips palmi</name>
    <name type="common">Melon thrips</name>
    <dbReference type="NCBI Taxonomy" id="161013"/>
    <lineage>
        <taxon>Eukaryota</taxon>
        <taxon>Metazoa</taxon>
        <taxon>Ecdysozoa</taxon>
        <taxon>Arthropoda</taxon>
        <taxon>Hexapoda</taxon>
        <taxon>Insecta</taxon>
        <taxon>Pterygota</taxon>
        <taxon>Neoptera</taxon>
        <taxon>Paraneoptera</taxon>
        <taxon>Thysanoptera</taxon>
        <taxon>Terebrantia</taxon>
        <taxon>Thripoidea</taxon>
        <taxon>Thripidae</taxon>
        <taxon>Thrips</taxon>
    </lineage>
</organism>
<dbReference type="RefSeq" id="XP_034256092.1">
    <property type="nucleotide sequence ID" value="XM_034400201.1"/>
</dbReference>
<feature type="domain" description="Cathepsin propeptide inhibitor" evidence="2">
    <location>
        <begin position="526"/>
        <end position="586"/>
    </location>
</feature>
<evidence type="ECO:0000256" key="1">
    <source>
        <dbReference type="SAM" id="SignalP"/>
    </source>
</evidence>
<dbReference type="Gene3D" id="1.10.287.2250">
    <property type="match status" value="7"/>
</dbReference>
<dbReference type="InterPro" id="IPR013201">
    <property type="entry name" value="Prot_inhib_I29"/>
</dbReference>
<reference evidence="4" key="1">
    <citation type="submission" date="2025-08" db="UniProtKB">
        <authorList>
            <consortium name="RefSeq"/>
        </authorList>
    </citation>
    <scope>IDENTIFICATION</scope>
    <source>
        <tissue evidence="4">Total insect</tissue>
    </source>
</reference>
<dbReference type="InterPro" id="IPR038765">
    <property type="entry name" value="Papain-like_cys_pep_sf"/>
</dbReference>